<sequence length="500" mass="56820">MDLVRDNQNLHKFGLQVQQLLAAELFGFDNINNLKWELKREFGYSVDEKAEEFGYPSFKDMLDSKVLDNYVEIEKGRFSEGGQMVQTRYKAKHDRHTTAVRQQQIIFQREKERKEERRQRQMERNFDAQMWRPSEKFGQPSAGGKSFSNYYESQQQQNHRFYAQQREHSPAMEMNGALDSNWYTNEDDDNNRNNNGDGIDNVDEREEVSDSDGASAKLAADYSNFFGAKPTAKEQQKQHKSPPKKVGGVSEWSSGSGDEQQQPSEEEEKPKPAQEQKLTTKHKFVGISSWTKTEHPKEQQQQQQPKQQLQEQHVSVPQKSAKLISLSSDEEEEEETRRKPPPPMARHANKKPLSVTALKKIIWSEDEDNTDETKGHGGNSPPPAMFAPLSANSAAGTSAANNTASTSNYNNATGTSNFGFDCPPVDSNPSRWSAETLCRWLTAAGLADCAQRLLNEEVDGACLLLFTHFHYQKLGLKLGPQVKLQQMAEYLRQFTFADGR</sequence>
<feature type="compositionally biased region" description="Acidic residues" evidence="1">
    <location>
        <begin position="200"/>
        <end position="210"/>
    </location>
</feature>
<proteinExistence type="predicted"/>
<feature type="compositionally biased region" description="Low complexity" evidence="1">
    <location>
        <begin position="246"/>
        <end position="263"/>
    </location>
</feature>
<dbReference type="PROSITE" id="PS50105">
    <property type="entry name" value="SAM_DOMAIN"/>
    <property type="match status" value="1"/>
</dbReference>
<keyword evidence="4" id="KW-1185">Reference proteome</keyword>
<feature type="region of interest" description="Disordered" evidence="1">
    <location>
        <begin position="90"/>
        <end position="161"/>
    </location>
</feature>
<reference evidence="3 4" key="1">
    <citation type="submission" date="2024-10" db="EMBL/GenBank/DDBJ databases">
        <authorList>
            <person name="Kim D."/>
        </authorList>
    </citation>
    <scope>NUCLEOTIDE SEQUENCE [LARGE SCALE GENOMIC DNA]</scope>
    <source>
        <strain evidence="3">Taebaek</strain>
    </source>
</reference>
<dbReference type="InterPro" id="IPR055937">
    <property type="entry name" value="DUF7515"/>
</dbReference>
<evidence type="ECO:0000313" key="3">
    <source>
        <dbReference type="EMBL" id="KAL3095855.1"/>
    </source>
</evidence>
<feature type="region of interest" description="Disordered" evidence="1">
    <location>
        <begin position="178"/>
        <end position="214"/>
    </location>
</feature>
<dbReference type="Gene3D" id="1.10.150.50">
    <property type="entry name" value="Transcription Factor, Ets-1"/>
    <property type="match status" value="1"/>
</dbReference>
<dbReference type="AlphaFoldDB" id="A0ABD2JYY3"/>
<feature type="compositionally biased region" description="Low complexity" evidence="1">
    <location>
        <begin position="299"/>
        <end position="312"/>
    </location>
</feature>
<evidence type="ECO:0000259" key="2">
    <source>
        <dbReference type="PROSITE" id="PS50105"/>
    </source>
</evidence>
<protein>
    <recommendedName>
        <fullName evidence="2">SAM domain-containing protein</fullName>
    </recommendedName>
</protein>
<dbReference type="SUPFAM" id="SSF47769">
    <property type="entry name" value="SAM/Pointed domain"/>
    <property type="match status" value="1"/>
</dbReference>
<dbReference type="Pfam" id="PF24359">
    <property type="entry name" value="DUF7515"/>
    <property type="match status" value="1"/>
</dbReference>
<dbReference type="EMBL" id="JBICCN010000078">
    <property type="protein sequence ID" value="KAL3095855.1"/>
    <property type="molecule type" value="Genomic_DNA"/>
</dbReference>
<feature type="domain" description="SAM" evidence="2">
    <location>
        <begin position="432"/>
        <end position="476"/>
    </location>
</feature>
<name>A0ABD2JYY3_HETSC</name>
<feature type="compositionally biased region" description="Polar residues" evidence="1">
    <location>
        <begin position="146"/>
        <end position="159"/>
    </location>
</feature>
<dbReference type="Proteomes" id="UP001620645">
    <property type="component" value="Unassembled WGS sequence"/>
</dbReference>
<comment type="caution">
    <text evidence="3">The sequence shown here is derived from an EMBL/GenBank/DDBJ whole genome shotgun (WGS) entry which is preliminary data.</text>
</comment>
<feature type="region of interest" description="Disordered" evidence="1">
    <location>
        <begin position="227"/>
        <end position="401"/>
    </location>
</feature>
<feature type="compositionally biased region" description="Basic and acidic residues" evidence="1">
    <location>
        <begin position="108"/>
        <end position="126"/>
    </location>
</feature>
<dbReference type="Pfam" id="PF00536">
    <property type="entry name" value="SAM_1"/>
    <property type="match status" value="1"/>
</dbReference>
<dbReference type="SMART" id="SM00454">
    <property type="entry name" value="SAM"/>
    <property type="match status" value="1"/>
</dbReference>
<dbReference type="InterPro" id="IPR013761">
    <property type="entry name" value="SAM/pointed_sf"/>
</dbReference>
<evidence type="ECO:0000256" key="1">
    <source>
        <dbReference type="SAM" id="MobiDB-lite"/>
    </source>
</evidence>
<evidence type="ECO:0000313" key="4">
    <source>
        <dbReference type="Proteomes" id="UP001620645"/>
    </source>
</evidence>
<feature type="compositionally biased region" description="Low complexity" evidence="1">
    <location>
        <begin position="390"/>
        <end position="401"/>
    </location>
</feature>
<accession>A0ABD2JYY3</accession>
<gene>
    <name evidence="3" type="ORF">niasHS_005614</name>
</gene>
<organism evidence="3 4">
    <name type="scientific">Heterodera schachtii</name>
    <name type="common">Sugarbeet cyst nematode worm</name>
    <name type="synonym">Tylenchus schachtii</name>
    <dbReference type="NCBI Taxonomy" id="97005"/>
    <lineage>
        <taxon>Eukaryota</taxon>
        <taxon>Metazoa</taxon>
        <taxon>Ecdysozoa</taxon>
        <taxon>Nematoda</taxon>
        <taxon>Chromadorea</taxon>
        <taxon>Rhabditida</taxon>
        <taxon>Tylenchina</taxon>
        <taxon>Tylenchomorpha</taxon>
        <taxon>Tylenchoidea</taxon>
        <taxon>Heteroderidae</taxon>
        <taxon>Heteroderinae</taxon>
        <taxon>Heterodera</taxon>
    </lineage>
</organism>
<dbReference type="InterPro" id="IPR001660">
    <property type="entry name" value="SAM"/>
</dbReference>